<organism evidence="2 3">
    <name type="scientific">Cardiocondyla obscurior</name>
    <dbReference type="NCBI Taxonomy" id="286306"/>
    <lineage>
        <taxon>Eukaryota</taxon>
        <taxon>Metazoa</taxon>
        <taxon>Ecdysozoa</taxon>
        <taxon>Arthropoda</taxon>
        <taxon>Hexapoda</taxon>
        <taxon>Insecta</taxon>
        <taxon>Pterygota</taxon>
        <taxon>Neoptera</taxon>
        <taxon>Endopterygota</taxon>
        <taxon>Hymenoptera</taxon>
        <taxon>Apocrita</taxon>
        <taxon>Aculeata</taxon>
        <taxon>Formicoidea</taxon>
        <taxon>Formicidae</taxon>
        <taxon>Myrmicinae</taxon>
        <taxon>Cardiocondyla</taxon>
    </lineage>
</organism>
<proteinExistence type="predicted"/>
<reference evidence="2 3" key="1">
    <citation type="submission" date="2023-03" db="EMBL/GenBank/DDBJ databases">
        <title>High recombination rates correlate with genetic variation in Cardiocondyla obscurior ants.</title>
        <authorList>
            <person name="Errbii M."/>
        </authorList>
    </citation>
    <scope>NUCLEOTIDE SEQUENCE [LARGE SCALE GENOMIC DNA]</scope>
    <source>
        <strain evidence="2">Alpha-2009</strain>
        <tissue evidence="2">Whole body</tissue>
    </source>
</reference>
<keyword evidence="3" id="KW-1185">Reference proteome</keyword>
<evidence type="ECO:0000256" key="1">
    <source>
        <dbReference type="SAM" id="Phobius"/>
    </source>
</evidence>
<dbReference type="EMBL" id="JADYXP020000005">
    <property type="protein sequence ID" value="KAL0123564.1"/>
    <property type="molecule type" value="Genomic_DNA"/>
</dbReference>
<name>A0AAW2G5X0_9HYME</name>
<keyword evidence="1" id="KW-1133">Transmembrane helix</keyword>
<dbReference type="Proteomes" id="UP001430953">
    <property type="component" value="Unassembled WGS sequence"/>
</dbReference>
<keyword evidence="1" id="KW-0472">Membrane</keyword>
<comment type="caution">
    <text evidence="2">The sequence shown here is derived from an EMBL/GenBank/DDBJ whole genome shotgun (WGS) entry which is preliminary data.</text>
</comment>
<sequence>MQALSSLSSINIRAPVPDSSVKRGRSESSALEYFTTSRILRRRNRLAIAWTINIQHSRRGKRINYLETLSGVFSKREAADALPVRRILPGPRGRTGRRVFFFFRTRSYWSRETSGGSLKARHIIRAGYLLVTLQPPVQHPASFAVVCANFTTVPARTVRLSFLRLRSIVYVVNTPGQKNTRQHLKFYPNLFLILFSFYFFFSSTDSFT</sequence>
<keyword evidence="1" id="KW-0812">Transmembrane</keyword>
<feature type="transmembrane region" description="Helical" evidence="1">
    <location>
        <begin position="186"/>
        <end position="203"/>
    </location>
</feature>
<evidence type="ECO:0000313" key="2">
    <source>
        <dbReference type="EMBL" id="KAL0123564.1"/>
    </source>
</evidence>
<gene>
    <name evidence="2" type="ORF">PUN28_005822</name>
</gene>
<protein>
    <submittedName>
        <fullName evidence="2">Uncharacterized protein</fullName>
    </submittedName>
</protein>
<evidence type="ECO:0000313" key="3">
    <source>
        <dbReference type="Proteomes" id="UP001430953"/>
    </source>
</evidence>
<accession>A0AAW2G5X0</accession>
<dbReference type="AlphaFoldDB" id="A0AAW2G5X0"/>